<proteinExistence type="predicted"/>
<feature type="domain" description="Zona occludens toxin N-terminal" evidence="2">
    <location>
        <begin position="69"/>
        <end position="180"/>
    </location>
</feature>
<evidence type="ECO:0000313" key="5">
    <source>
        <dbReference type="Proteomes" id="UP000187495"/>
    </source>
</evidence>
<gene>
    <name evidence="4" type="ORF">SAMN02745664_12513</name>
    <name evidence="3" type="ORF">SAMN02745664_1253</name>
</gene>
<reference evidence="5" key="1">
    <citation type="submission" date="2017-01" db="EMBL/GenBank/DDBJ databases">
        <authorList>
            <person name="Varghese N."/>
            <person name="Submissions S."/>
        </authorList>
    </citation>
    <scope>NUCLEOTIDE SEQUENCE [LARGE SCALE GENOMIC DNA]</scope>
    <source>
        <strain evidence="5">DSM 21768</strain>
    </source>
</reference>
<keyword evidence="5" id="KW-1185">Reference proteome</keyword>
<feature type="transmembrane region" description="Helical" evidence="1">
    <location>
        <begin position="192"/>
        <end position="210"/>
    </location>
</feature>
<dbReference type="STRING" id="34061.B0189_10020"/>
<organism evidence="3 5">
    <name type="scientific">Moraxella cuniculi DSM 21768</name>
    <dbReference type="NCBI Taxonomy" id="1122245"/>
    <lineage>
        <taxon>Bacteria</taxon>
        <taxon>Pseudomonadati</taxon>
        <taxon>Pseudomonadota</taxon>
        <taxon>Gammaproteobacteria</taxon>
        <taxon>Moraxellales</taxon>
        <taxon>Moraxellaceae</taxon>
        <taxon>Moraxella</taxon>
    </lineage>
</organism>
<name>A0A1N7G8I7_9GAMM</name>
<keyword evidence="1" id="KW-0812">Transmembrane</keyword>
<dbReference type="RefSeq" id="WP_076556185.1">
    <property type="nucleotide sequence ID" value="NZ_FTNU01000025.1"/>
</dbReference>
<dbReference type="InterPro" id="IPR027417">
    <property type="entry name" value="P-loop_NTPase"/>
</dbReference>
<protein>
    <submittedName>
        <fullName evidence="3">Zonular occludens toxin (Zot)</fullName>
    </submittedName>
</protein>
<evidence type="ECO:0000256" key="1">
    <source>
        <dbReference type="SAM" id="Phobius"/>
    </source>
</evidence>
<evidence type="ECO:0000259" key="2">
    <source>
        <dbReference type="Pfam" id="PF05707"/>
    </source>
</evidence>
<dbReference type="InterPro" id="IPR008900">
    <property type="entry name" value="Zot_N"/>
</dbReference>
<keyword evidence="1" id="KW-1133">Transmembrane helix</keyword>
<keyword evidence="1" id="KW-0472">Membrane</keyword>
<dbReference type="EMBL" id="FTNU01000025">
    <property type="protein sequence ID" value="SIS08822.1"/>
    <property type="molecule type" value="Genomic_DNA"/>
</dbReference>
<dbReference type="Pfam" id="PF05707">
    <property type="entry name" value="Zot"/>
    <property type="match status" value="1"/>
</dbReference>
<dbReference type="SUPFAM" id="SSF52540">
    <property type="entry name" value="P-loop containing nucleoside triphosphate hydrolases"/>
    <property type="match status" value="1"/>
</dbReference>
<dbReference type="EMBL" id="FTNU01000025">
    <property type="protein sequence ID" value="SIS08736.1"/>
    <property type="molecule type" value="Genomic_DNA"/>
</dbReference>
<dbReference type="Proteomes" id="UP000187495">
    <property type="component" value="Unassembled WGS sequence"/>
</dbReference>
<sequence>MIRLITATPGSGKTCLVVEWLIREVERGFYKEFYTNIEGLRICGVRPLPPDCDWRALNPNKDPKEPPKLVIIDECQYIDAFMKENRSVHNKIGKDLSTHRHYGIDIWFITQSVKLLNDYVLENVGEHVHLYRPRKRKSVTVYWWSYVQKSLTKSAFKDADDMQVWRLNPAMFDYYKSTSQVTDNKARYSKKVINSLITVVLIFIIISYFVSKGLDFYVNASVSDIANTDKAVNAVLSNQSQDDLNLVNDQDELKNTEKNEDLSVSDDLFVEKRSNDDMTNANTKNEPLPVHIPSYVPPSSTLLFDPYLPAPSVTSSVAIPFDNKPAMMFYNNDTSECIAKNKQQQNIDLDAKNCVDYLQTVGSP</sequence>
<dbReference type="Gene3D" id="3.40.50.300">
    <property type="entry name" value="P-loop containing nucleotide triphosphate hydrolases"/>
    <property type="match status" value="1"/>
</dbReference>
<dbReference type="AlphaFoldDB" id="A0A1N7G8I7"/>
<evidence type="ECO:0000313" key="3">
    <source>
        <dbReference type="EMBL" id="SIS08736.1"/>
    </source>
</evidence>
<accession>A0A1N7G8I7</accession>
<evidence type="ECO:0000313" key="4">
    <source>
        <dbReference type="EMBL" id="SIS08822.1"/>
    </source>
</evidence>
<reference evidence="3" key="2">
    <citation type="submission" date="2017-01" db="EMBL/GenBank/DDBJ databases">
        <authorList>
            <person name="Mah S.A."/>
            <person name="Swanson W.J."/>
            <person name="Moy G.W."/>
            <person name="Vacquier V.D."/>
        </authorList>
    </citation>
    <scope>NUCLEOTIDE SEQUENCE [LARGE SCALE GENOMIC DNA]</scope>
    <source>
        <strain evidence="3">DSM 21768</strain>
    </source>
</reference>